<evidence type="ECO:0000256" key="5">
    <source>
        <dbReference type="RuleBase" id="RU003707"/>
    </source>
</evidence>
<proteinExistence type="inferred from homology"/>
<keyword evidence="2" id="KW-0443">Lipid metabolism</keyword>
<dbReference type="CDD" id="cd06558">
    <property type="entry name" value="crotonase-like"/>
    <property type="match status" value="1"/>
</dbReference>
<evidence type="ECO:0000256" key="4">
    <source>
        <dbReference type="ARBA" id="ARBA00023717"/>
    </source>
</evidence>
<evidence type="ECO:0000256" key="3">
    <source>
        <dbReference type="ARBA" id="ARBA00023709"/>
    </source>
</evidence>
<comment type="caution">
    <text evidence="6">The sequence shown here is derived from an EMBL/GenBank/DDBJ whole genome shotgun (WGS) entry which is preliminary data.</text>
</comment>
<evidence type="ECO:0000256" key="1">
    <source>
        <dbReference type="ARBA" id="ARBA00002994"/>
    </source>
</evidence>
<dbReference type="PANTHER" id="PTHR43459:SF1">
    <property type="entry name" value="EG:BACN32G11.4 PROTEIN"/>
    <property type="match status" value="1"/>
</dbReference>
<reference evidence="6 7" key="1">
    <citation type="submission" date="2023-10" db="EMBL/GenBank/DDBJ databases">
        <title>Development of a sustainable strategy for remediation of hydrocarbon-contaminated territories based on the waste exchange concept.</title>
        <authorList>
            <person name="Krivoruchko A."/>
        </authorList>
    </citation>
    <scope>NUCLEOTIDE SEQUENCE [LARGE SCALE GENOMIC DNA]</scope>
    <source>
        <strain evidence="6 7">IEGM 60</strain>
    </source>
</reference>
<dbReference type="Gene3D" id="3.90.226.10">
    <property type="entry name" value="2-enoyl-CoA Hydratase, Chain A, domain 1"/>
    <property type="match status" value="1"/>
</dbReference>
<dbReference type="InterPro" id="IPR001753">
    <property type="entry name" value="Enoyl-CoA_hydra/iso"/>
</dbReference>
<comment type="similarity">
    <text evidence="5">Belongs to the enoyl-CoA hydratase/isomerase family.</text>
</comment>
<comment type="function">
    <text evidence="1">Could possibly oxidize fatty acids using specific components.</text>
</comment>
<sequence>MTTFTHANLPTIDGLTVTLDNGVAVLAFDRPHRRNALHRPLLDGLAQLVDAATAADDVRVLLLTGRGGAFCAGGDLDALKGMEGESADTARARMRREFSTSTRLVQSPKPTIAAIEGAAVGAGAALALACDVRLGSPSAFFAAPFVSMALVPDFGASWLLAEAAGAARAKEIAMTGRRVGAEEALRIGLLHHVVDDPDATAWETAVALAAAPGDAVRGTKALVAGSVTRTLEDQIECEIDAQVRAVASPSFAAHRAAWARTVRRD</sequence>
<evidence type="ECO:0000313" key="7">
    <source>
        <dbReference type="Proteomes" id="UP001185737"/>
    </source>
</evidence>
<organism evidence="6 7">
    <name type="scientific">Rhodococcus jostii</name>
    <dbReference type="NCBI Taxonomy" id="132919"/>
    <lineage>
        <taxon>Bacteria</taxon>
        <taxon>Bacillati</taxon>
        <taxon>Actinomycetota</taxon>
        <taxon>Actinomycetes</taxon>
        <taxon>Mycobacteriales</taxon>
        <taxon>Nocardiaceae</taxon>
        <taxon>Rhodococcus</taxon>
    </lineage>
</organism>
<dbReference type="EMBL" id="JAWLKA010000029">
    <property type="protein sequence ID" value="MDV6285823.1"/>
    <property type="molecule type" value="Genomic_DNA"/>
</dbReference>
<accession>A0ABU4CQI7</accession>
<keyword evidence="7" id="KW-1185">Reference proteome</keyword>
<dbReference type="PANTHER" id="PTHR43459">
    <property type="entry name" value="ENOYL-COA HYDRATASE"/>
    <property type="match status" value="1"/>
</dbReference>
<comment type="catalytic activity">
    <reaction evidence="3">
        <text>a (3S)-3-hydroxyacyl-CoA = a (2E)-enoyl-CoA + H2O</text>
        <dbReference type="Rhea" id="RHEA:16105"/>
        <dbReference type="ChEBI" id="CHEBI:15377"/>
        <dbReference type="ChEBI" id="CHEBI:57318"/>
        <dbReference type="ChEBI" id="CHEBI:58856"/>
        <dbReference type="EC" id="4.2.1.17"/>
    </reaction>
</comment>
<evidence type="ECO:0000313" key="6">
    <source>
        <dbReference type="EMBL" id="MDV6285823.1"/>
    </source>
</evidence>
<evidence type="ECO:0000256" key="2">
    <source>
        <dbReference type="ARBA" id="ARBA00022832"/>
    </source>
</evidence>
<dbReference type="PROSITE" id="PS00166">
    <property type="entry name" value="ENOYL_COA_HYDRATASE"/>
    <property type="match status" value="1"/>
</dbReference>
<dbReference type="InterPro" id="IPR029045">
    <property type="entry name" value="ClpP/crotonase-like_dom_sf"/>
</dbReference>
<gene>
    <name evidence="6" type="ORF">R3Q59_35645</name>
</gene>
<keyword evidence="2" id="KW-0276">Fatty acid metabolism</keyword>
<comment type="catalytic activity">
    <reaction evidence="4">
        <text>a 4-saturated-(3S)-3-hydroxyacyl-CoA = a (3E)-enoyl-CoA + H2O</text>
        <dbReference type="Rhea" id="RHEA:20724"/>
        <dbReference type="ChEBI" id="CHEBI:15377"/>
        <dbReference type="ChEBI" id="CHEBI:58521"/>
        <dbReference type="ChEBI" id="CHEBI:137480"/>
        <dbReference type="EC" id="4.2.1.17"/>
    </reaction>
</comment>
<dbReference type="SUPFAM" id="SSF52096">
    <property type="entry name" value="ClpP/crotonase"/>
    <property type="match status" value="1"/>
</dbReference>
<dbReference type="RefSeq" id="WP_317571143.1">
    <property type="nucleotide sequence ID" value="NZ_JAWLKA010000029.1"/>
</dbReference>
<dbReference type="Proteomes" id="UP001185737">
    <property type="component" value="Unassembled WGS sequence"/>
</dbReference>
<dbReference type="InterPro" id="IPR018376">
    <property type="entry name" value="Enoyl-CoA_hyd/isom_CS"/>
</dbReference>
<dbReference type="Pfam" id="PF00378">
    <property type="entry name" value="ECH_1"/>
    <property type="match status" value="1"/>
</dbReference>
<name>A0ABU4CQI7_RHOJO</name>
<protein>
    <submittedName>
        <fullName evidence="6">Enoyl-CoA hydratase/isomerase family protein</fullName>
    </submittedName>
</protein>